<evidence type="ECO:0000313" key="1">
    <source>
        <dbReference type="EMBL" id="MFC5344667.1"/>
    </source>
</evidence>
<dbReference type="Proteomes" id="UP001596152">
    <property type="component" value="Unassembled WGS sequence"/>
</dbReference>
<sequence length="68" mass="7301">MSKTSGHYTGWVKRDAVNGRFTAPIGQTTTDRGFKIVKFATPRTIDDKKLAEALNSGRFAQGARGAGS</sequence>
<dbReference type="EMBL" id="JBHSLF010000023">
    <property type="protein sequence ID" value="MFC5344667.1"/>
    <property type="molecule type" value="Genomic_DNA"/>
</dbReference>
<gene>
    <name evidence="1" type="ORF">ACFPIE_12150</name>
</gene>
<reference evidence="2" key="1">
    <citation type="journal article" date="2019" name="Int. J. Syst. Evol. Microbiol.">
        <title>The Global Catalogue of Microorganisms (GCM) 10K type strain sequencing project: providing services to taxonomists for standard genome sequencing and annotation.</title>
        <authorList>
            <consortium name="The Broad Institute Genomics Platform"/>
            <consortium name="The Broad Institute Genome Sequencing Center for Infectious Disease"/>
            <person name="Wu L."/>
            <person name="Ma J."/>
        </authorList>
    </citation>
    <scope>NUCLEOTIDE SEQUENCE [LARGE SCALE GENOMIC DNA]</scope>
    <source>
        <strain evidence="2">JCM 12125</strain>
    </source>
</reference>
<dbReference type="RefSeq" id="WP_374039032.1">
    <property type="nucleotide sequence ID" value="NZ_CP169082.1"/>
</dbReference>
<name>A0ABW0FSH3_9CAUL</name>
<evidence type="ECO:0000313" key="2">
    <source>
        <dbReference type="Proteomes" id="UP001596152"/>
    </source>
</evidence>
<accession>A0ABW0FSH3</accession>
<protein>
    <submittedName>
        <fullName evidence="1">Uncharacterized protein</fullName>
    </submittedName>
</protein>
<keyword evidence="2" id="KW-1185">Reference proteome</keyword>
<proteinExistence type="predicted"/>
<organism evidence="1 2">
    <name type="scientific">Brevundimonas staleyi</name>
    <dbReference type="NCBI Taxonomy" id="74326"/>
    <lineage>
        <taxon>Bacteria</taxon>
        <taxon>Pseudomonadati</taxon>
        <taxon>Pseudomonadota</taxon>
        <taxon>Alphaproteobacteria</taxon>
        <taxon>Caulobacterales</taxon>
        <taxon>Caulobacteraceae</taxon>
        <taxon>Brevundimonas</taxon>
    </lineage>
</organism>
<comment type="caution">
    <text evidence="1">The sequence shown here is derived from an EMBL/GenBank/DDBJ whole genome shotgun (WGS) entry which is preliminary data.</text>
</comment>